<feature type="region of interest" description="Disordered" evidence="6">
    <location>
        <begin position="297"/>
        <end position="329"/>
    </location>
</feature>
<sequence>MNGAQNNMSHYTGIILKLESDRAIVLTDGLDFMELKLKPGMQRGQHVIFDESDLYSAGLITRYKSIIMPFSAFAAAAAVFLVILFSLRFVSISQEYAYIDVDINPSIGLVIDKKEKVIDAKPLNNDAKPILDEAAPKDMPLYDALSKILDISKKNGYINSADNIVLFSASINSGRNNVSESDKGIQEIISTLKDVAKDAGVKFEIIPSTEEDRQKALDQNLSMGRYAIYVKAVEEGVNLNLEDARNLSVSEILGKVNIGKFAISDTPEDSGIMPAISVPAEPVPSVTPAYTAVPEKTEAQPVDIPKSSPTPASFTAHVPTPPKTPSIPHTSGPAIVHTPAADKTTPTFTGSSTPVPTNVVAIASTPVPVSTPKPVSTPAYSSTPTPESTPVPVSTPKPASTPTPASTPKPVSTPTHVSTPKPISTPTSTPRPASTPKPTSTPTPESTPKPTSTPAPVSTPTSTPIPTYTSTPASTPIPAYTSTPTSIPTLTPATSPAPTSSPTPIPSPAPTETDLLTKIELQAYNHIRTSETKELQPRIKLINTGNTPITLSEVKIRYYYTKDQVINEIYTCDWSNITSSKITGTVVQMSNPKPNADSYVEIGFTNSAGVLNPGEYVEIISRIGNSYALSLATPPYSEWNYMYDQNSDYSFNNSSSDFVVWDKITVYISGTLYWGIEP</sequence>
<accession>A0AB36TK98</accession>
<evidence type="ECO:0008006" key="12">
    <source>
        <dbReference type="Google" id="ProtNLM"/>
    </source>
</evidence>
<dbReference type="PROSITE" id="PS51849">
    <property type="entry name" value="RSGI_N"/>
    <property type="match status" value="1"/>
</dbReference>
<evidence type="ECO:0000256" key="3">
    <source>
        <dbReference type="ARBA" id="ARBA00022692"/>
    </source>
</evidence>
<feature type="compositionally biased region" description="Low complexity" evidence="6">
    <location>
        <begin position="408"/>
        <end position="432"/>
    </location>
</feature>
<dbReference type="GO" id="GO:0005886">
    <property type="term" value="C:plasma membrane"/>
    <property type="evidence" value="ECO:0007669"/>
    <property type="project" value="UniProtKB-SubCell"/>
</dbReference>
<dbReference type="SUPFAM" id="SSF49384">
    <property type="entry name" value="Carbohydrate-binding domain"/>
    <property type="match status" value="1"/>
</dbReference>
<evidence type="ECO:0000256" key="7">
    <source>
        <dbReference type="SAM" id="Phobius"/>
    </source>
</evidence>
<evidence type="ECO:0000256" key="4">
    <source>
        <dbReference type="ARBA" id="ARBA00022989"/>
    </source>
</evidence>
<dbReference type="Pfam" id="PF23750">
    <property type="entry name" value="RsgI_M"/>
    <property type="match status" value="1"/>
</dbReference>
<proteinExistence type="predicted"/>
<keyword evidence="4 7" id="KW-1133">Transmembrane helix</keyword>
<evidence type="ECO:0000256" key="5">
    <source>
        <dbReference type="ARBA" id="ARBA00023136"/>
    </source>
</evidence>
<evidence type="ECO:0000259" key="8">
    <source>
        <dbReference type="PROSITE" id="PS51172"/>
    </source>
</evidence>
<dbReference type="InterPro" id="IPR036966">
    <property type="entry name" value="CBM3_sf"/>
</dbReference>
<name>A0AB36TK98_ACETH</name>
<feature type="compositionally biased region" description="Pro residues" evidence="6">
    <location>
        <begin position="499"/>
        <end position="509"/>
    </location>
</feature>
<feature type="compositionally biased region" description="Low complexity" evidence="6">
    <location>
        <begin position="454"/>
        <end position="498"/>
    </location>
</feature>
<dbReference type="InterPro" id="IPR024449">
    <property type="entry name" value="Anti-sigma_RsgI_N"/>
</dbReference>
<dbReference type="InterPro" id="IPR055431">
    <property type="entry name" value="RsgI_M"/>
</dbReference>
<keyword evidence="2" id="KW-1003">Cell membrane</keyword>
<evidence type="ECO:0000313" key="10">
    <source>
        <dbReference type="EMBL" id="PFH03250.1"/>
    </source>
</evidence>
<feature type="domain" description="RsgI N-terminal anti-sigma" evidence="9">
    <location>
        <begin position="11"/>
        <end position="58"/>
    </location>
</feature>
<feature type="compositionally biased region" description="Low complexity" evidence="6">
    <location>
        <begin position="366"/>
        <end position="386"/>
    </location>
</feature>
<dbReference type="EMBL" id="PDBW01000001">
    <property type="protein sequence ID" value="PFH03250.1"/>
    <property type="molecule type" value="Genomic_DNA"/>
</dbReference>
<evidence type="ECO:0000259" key="9">
    <source>
        <dbReference type="PROSITE" id="PS51849"/>
    </source>
</evidence>
<protein>
    <recommendedName>
        <fullName evidence="12">Anti-sigma factor domain-containing protein</fullName>
    </recommendedName>
</protein>
<keyword evidence="5 7" id="KW-0472">Membrane</keyword>
<dbReference type="RefSeq" id="WP_003512416.1">
    <property type="nucleotide sequence ID" value="NZ_PDBW01000001.1"/>
</dbReference>
<evidence type="ECO:0000313" key="11">
    <source>
        <dbReference type="Proteomes" id="UP000223596"/>
    </source>
</evidence>
<evidence type="ECO:0000256" key="2">
    <source>
        <dbReference type="ARBA" id="ARBA00022475"/>
    </source>
</evidence>
<comment type="caution">
    <text evidence="10">The sequence shown here is derived from an EMBL/GenBank/DDBJ whole genome shotgun (WGS) entry which is preliminary data.</text>
</comment>
<dbReference type="Proteomes" id="UP000223596">
    <property type="component" value="Unassembled WGS sequence"/>
</dbReference>
<dbReference type="GO" id="GO:0005975">
    <property type="term" value="P:carbohydrate metabolic process"/>
    <property type="evidence" value="ECO:0007669"/>
    <property type="project" value="InterPro"/>
</dbReference>
<dbReference type="InterPro" id="IPR001956">
    <property type="entry name" value="CBM3"/>
</dbReference>
<feature type="domain" description="CBM3" evidence="8">
    <location>
        <begin position="515"/>
        <end position="678"/>
    </location>
</feature>
<dbReference type="Gene3D" id="2.60.40.710">
    <property type="entry name" value="Endoglucanase-like"/>
    <property type="match status" value="1"/>
</dbReference>
<dbReference type="InterPro" id="IPR008965">
    <property type="entry name" value="CBM2/CBM3_carb-bd_dom_sf"/>
</dbReference>
<reference evidence="10 11" key="1">
    <citation type="submission" date="2017-09" db="EMBL/GenBank/DDBJ databases">
        <title>Evaluation of Pacific Biosciences Sequencing Technology to Finishing C. thermocellum Genome Sequences.</title>
        <authorList>
            <person name="Brown S."/>
        </authorList>
    </citation>
    <scope>NUCLEOTIDE SEQUENCE [LARGE SCALE GENOMIC DNA]</scope>
    <source>
        <strain evidence="10 11">AD2</strain>
    </source>
</reference>
<dbReference type="PROSITE" id="PS51172">
    <property type="entry name" value="CBM3"/>
    <property type="match status" value="1"/>
</dbReference>
<feature type="compositionally biased region" description="Pro residues" evidence="6">
    <location>
        <begin position="387"/>
        <end position="407"/>
    </location>
</feature>
<dbReference type="SMART" id="SM01067">
    <property type="entry name" value="CBM_3"/>
    <property type="match status" value="1"/>
</dbReference>
<evidence type="ECO:0000256" key="1">
    <source>
        <dbReference type="ARBA" id="ARBA00004162"/>
    </source>
</evidence>
<feature type="region of interest" description="Disordered" evidence="6">
    <location>
        <begin position="366"/>
        <end position="512"/>
    </location>
</feature>
<feature type="transmembrane region" description="Helical" evidence="7">
    <location>
        <begin position="66"/>
        <end position="87"/>
    </location>
</feature>
<gene>
    <name evidence="10" type="ORF">M972_112052</name>
</gene>
<feature type="compositionally biased region" description="Pro residues" evidence="6">
    <location>
        <begin position="433"/>
        <end position="453"/>
    </location>
</feature>
<evidence type="ECO:0000256" key="6">
    <source>
        <dbReference type="SAM" id="MobiDB-lite"/>
    </source>
</evidence>
<comment type="subcellular location">
    <subcellularLocation>
        <location evidence="1">Cell membrane</location>
        <topology evidence="1">Single-pass membrane protein</topology>
    </subcellularLocation>
</comment>
<dbReference type="Pfam" id="PF12791">
    <property type="entry name" value="RsgI_N"/>
    <property type="match status" value="1"/>
</dbReference>
<dbReference type="GO" id="GO:0030248">
    <property type="term" value="F:cellulose binding"/>
    <property type="evidence" value="ECO:0007669"/>
    <property type="project" value="InterPro"/>
</dbReference>
<organism evidence="10 11">
    <name type="scientific">Acetivibrio thermocellus AD2</name>
    <dbReference type="NCBI Taxonomy" id="1138384"/>
    <lineage>
        <taxon>Bacteria</taxon>
        <taxon>Bacillati</taxon>
        <taxon>Bacillota</taxon>
        <taxon>Clostridia</taxon>
        <taxon>Eubacteriales</taxon>
        <taxon>Oscillospiraceae</taxon>
        <taxon>Acetivibrio</taxon>
    </lineage>
</organism>
<keyword evidence="3 7" id="KW-0812">Transmembrane</keyword>
<dbReference type="Pfam" id="PF00942">
    <property type="entry name" value="CBM_3"/>
    <property type="match status" value="1"/>
</dbReference>
<dbReference type="AlphaFoldDB" id="A0AB36TK98"/>